<reference evidence="11" key="1">
    <citation type="submission" date="2025-08" db="UniProtKB">
        <authorList>
            <consortium name="RefSeq"/>
        </authorList>
    </citation>
    <scope>IDENTIFICATION</scope>
    <source>
        <strain evidence="11">J_2021</strain>
        <tissue evidence="11">Erythrocytes</tissue>
    </source>
</reference>
<dbReference type="Pfam" id="PF25683">
    <property type="entry name" value="URGCP_GTPase"/>
    <property type="match status" value="1"/>
</dbReference>
<dbReference type="GO" id="GO:0005634">
    <property type="term" value="C:nucleus"/>
    <property type="evidence" value="ECO:0007669"/>
    <property type="project" value="UniProtKB-SubCell"/>
</dbReference>
<dbReference type="Proteomes" id="UP000186698">
    <property type="component" value="Chromosome 5L"/>
</dbReference>
<evidence type="ECO:0000313" key="11">
    <source>
        <dbReference type="RefSeq" id="XP_041419560.1"/>
    </source>
</evidence>
<evidence type="ECO:0000259" key="9">
    <source>
        <dbReference type="PROSITE" id="PS51717"/>
    </source>
</evidence>
<accession>A0A8J1KQH5</accession>
<feature type="compositionally biased region" description="Polar residues" evidence="8">
    <location>
        <begin position="1280"/>
        <end position="1292"/>
    </location>
</feature>
<dbReference type="KEGG" id="xla:121393866"/>
<dbReference type="PANTHER" id="PTHR22796">
    <property type="entry name" value="URG4-RELATED"/>
    <property type="match status" value="1"/>
</dbReference>
<dbReference type="PANTHER" id="PTHR22796:SF6">
    <property type="entry name" value="INTERFERON-INDUCED VERY LARGE GTPASE 1-RELATED"/>
    <property type="match status" value="1"/>
</dbReference>
<evidence type="ECO:0000256" key="8">
    <source>
        <dbReference type="SAM" id="MobiDB-lite"/>
    </source>
</evidence>
<dbReference type="SUPFAM" id="SSF52540">
    <property type="entry name" value="P-loop containing nucleoside triphosphate hydrolases"/>
    <property type="match status" value="1"/>
</dbReference>
<dbReference type="GeneID" id="121393866"/>
<proteinExistence type="inferred from homology"/>
<dbReference type="GO" id="GO:0005737">
    <property type="term" value="C:cytoplasm"/>
    <property type="evidence" value="ECO:0007669"/>
    <property type="project" value="UniProtKB-SubCell"/>
</dbReference>
<dbReference type="RefSeq" id="XP_041419560.1">
    <property type="nucleotide sequence ID" value="XM_041563626.1"/>
</dbReference>
<dbReference type="Pfam" id="PF25496">
    <property type="entry name" value="URGCP"/>
    <property type="match status" value="1"/>
</dbReference>
<dbReference type="OrthoDB" id="1597724at2759"/>
<dbReference type="Gene3D" id="3.40.50.300">
    <property type="entry name" value="P-loop containing nucleotide triphosphate hydrolases"/>
    <property type="match status" value="1"/>
</dbReference>
<dbReference type="InterPro" id="IPR057365">
    <property type="entry name" value="URGCP"/>
</dbReference>
<dbReference type="InterPro" id="IPR030383">
    <property type="entry name" value="G_VLIG_dom"/>
</dbReference>
<comment type="subcellular location">
    <subcellularLocation>
        <location evidence="2">Cytoplasm</location>
    </subcellularLocation>
    <subcellularLocation>
        <location evidence="1">Nucleus</location>
    </subcellularLocation>
</comment>
<keyword evidence="7" id="KW-0539">Nucleus</keyword>
<dbReference type="PROSITE" id="PS51717">
    <property type="entry name" value="G_VLIG"/>
    <property type="match status" value="1"/>
</dbReference>
<organism evidence="10 11">
    <name type="scientific">Xenopus laevis</name>
    <name type="common">African clawed frog</name>
    <dbReference type="NCBI Taxonomy" id="8355"/>
    <lineage>
        <taxon>Eukaryota</taxon>
        <taxon>Metazoa</taxon>
        <taxon>Chordata</taxon>
        <taxon>Craniata</taxon>
        <taxon>Vertebrata</taxon>
        <taxon>Euteleostomi</taxon>
        <taxon>Amphibia</taxon>
        <taxon>Batrachia</taxon>
        <taxon>Anura</taxon>
        <taxon>Pipoidea</taxon>
        <taxon>Pipidae</taxon>
        <taxon>Xenopodinae</taxon>
        <taxon>Xenopus</taxon>
        <taxon>Xenopus</taxon>
    </lineage>
</organism>
<feature type="region of interest" description="Disordered" evidence="8">
    <location>
        <begin position="1280"/>
        <end position="1299"/>
    </location>
</feature>
<feature type="domain" description="VLIG-type G" evidence="9">
    <location>
        <begin position="1466"/>
        <end position="1705"/>
    </location>
</feature>
<evidence type="ECO:0000256" key="6">
    <source>
        <dbReference type="ARBA" id="ARBA00023134"/>
    </source>
</evidence>
<keyword evidence="5" id="KW-0547">Nucleotide-binding</keyword>
<keyword evidence="10" id="KW-1185">Reference proteome</keyword>
<keyword evidence="4" id="KW-0963">Cytoplasm</keyword>
<evidence type="ECO:0000256" key="5">
    <source>
        <dbReference type="ARBA" id="ARBA00022741"/>
    </source>
</evidence>
<dbReference type="InterPro" id="IPR058641">
    <property type="entry name" value="GVIN1_dom"/>
</dbReference>
<evidence type="ECO:0000256" key="4">
    <source>
        <dbReference type="ARBA" id="ARBA00022490"/>
    </source>
</evidence>
<gene>
    <name evidence="11" type="primary">LOC121393866</name>
</gene>
<evidence type="ECO:0000256" key="2">
    <source>
        <dbReference type="ARBA" id="ARBA00004496"/>
    </source>
</evidence>
<dbReference type="InterPro" id="IPR027417">
    <property type="entry name" value="P-loop_NTPase"/>
</dbReference>
<comment type="similarity">
    <text evidence="3">Belongs to the TRAFAC class dynamin-like GTPase superfamily. Very large inducible GTPase (VLIG) family.</text>
</comment>
<name>A0A8J1KQH5_XENLA</name>
<dbReference type="Pfam" id="PF25974">
    <property type="entry name" value="URGCP_9th"/>
    <property type="match status" value="1"/>
</dbReference>
<protein>
    <submittedName>
        <fullName evidence="11">Interferon-induced very large GTPase 1-like</fullName>
    </submittedName>
</protein>
<sequence>MEKEQTKQMNRNNEDISKKLLDTGLDTGYWIPLITEKIGLQSSQVLQYFDYEDYTELEVKIKFAWEKGALRRLFNLPDSSNDLTETLQIHSKSMKARNEHAAEILKELKQLNDEGKSKDDDEIIRQTEKTLRKAMQIPNEYQPPPDKRLVDLIDYFQGQINIIEESFLQRENLSDEDILKLASGGLALEGIYITNNRNDLLQKHEKLICVPHGFKIFGPEQGKFLWQREFTSIDKEKDFQKSVEKLGLSLSCCITGGFLDLGIENHPNCSDSKTASDTFDEQTYISATKFNCIPLASCYFTKDQIRLSEAALQCLKEIENKIEDPDTDKETITNQCQYFYKRFGSHVNLGPIHFGGIFWWKASSKRLKVDQLQEAKKIISKVLNGFMAATYYGWGANLDAINSKPPLYLDNSNISENISVLVMKTGGPPIKDSPQQWKVGLLNNSKTWSIIDRGFQLMPIWEVILCNHRDEFNNSLKIATCLANSYKLLTNLPIETFYGKYLWYDLDKIKNTLQGMKSFKVENAKEHLMALLDHKHAINQATNNSYSWVDLCLDDRDFQDFLIKVAEKYKSSPENDMIKLLLCAILKPEIYSSKYFTKKSFILKWIHDSKVEEYQDISISALTQFTDKVNKSKEDIRRVLSHHHPNAEETHKAKVTATIQITRALCSLLKSKRIVNEFDVELLFLCTANKSGFCLQNYAFQSILGLKDIEHLNDSIYIAFDRKYTKLRKESKQKSQAYVLLAGLTIVGNSDQPSSKDKLQRLNFMVNFLGNSITVTVKKILKKYSDNSDFISLENDLQAFISSQSKINDAELNVVTQELELISQNIRNLETIASEIKVQNTNVDFQNLLKQIDLENYYSKKLKISDFHIICNFAHKSLAFQFLQKLLSFDYRARYLKHSYANKSGKFSTGLCTQENVTERPTTENLTDSGMNSFDSFFTLTEVQSNKLNTNTQSIHPMDLQMAILHCADDLTRQYIYKKLSFCQFALPLLVPDPNTGNIEFPLWAFCDVQKKWKNKPQCESKIPKSSQRYVNDAQFPIVGFLRFGDSCTSKSQLINSLMSKRKHDIFYHRHCEGSTKKSILMKGIAEIAWYCPGGRDDDLFDDCIAFTNLHGDLREHDKQVNFLLDMASVTVILLTEADLKDTKSREFLLKFYQCPKSLIFLFTDKEHILPGAGNKVKIGTKNKNEAELLLELKTIITSMIGNTERPCSLDDCVGLAQEYGITVDVESHLCKSTKEQAQTLMSLLQEKKAVEIKKEFLPLQGDLWHKWCQKDKELNRLKGNSNQSIEQQRSNIESEKSQLRQNQLDRAFPLNVFMMCFLKILQSHSDFSKMYFLQWLKIHLDKLTVEVLPQLNQRFHALWSYIQWPNEEEKDKKSVEVMQKELNCLSDEINDSMFGLEHILREVGQIYEALVTYSKDDNGFDLLPEIGANLMVSGYPIELMDGDSAHVPLRWIGAVLDKLVEILGDKKLFVLSVLGIQSSGKSTLLNAMFGLEFAVSAGRCTRGAFMQLVKVDELLKKETNFDFVLIIDTEGLRALELSNEITLNHDNELATFVIGLGNITLINIYGENPSEMQDILQIAVQAFLRMKIVNLKPGCLFVHQNVGEITAAEKNMKGQRRLQENLDEMTRIAAEQEHSDITCFNDVIKFNVNTHIHYFAHLWEGDPPMAPPNPSYSQNVQSLKKIILDTGKSQGHILTISDFKTSVTDLWNALLNENFVFSFKNSLEIAAYNKLEMRYNKWTWDMREHVLNLQNKLKNQILNSEIYNIDKVFLHGKLEEKYSQVIEDLNVFFSDEKDGNILIQWRAKTDIRLEGVKNDLVDEVKKNLDEQIHIKNSRKETDQMKEQYEIQLLNKSKDLALCLKEQVSNEVEVEASFNKLWSDWIEKLKESRPKLELPEINRDMDNILLEYFKKETDLINKMRSSSEWTDFYVGFSKYIQTKAKWYEIGSEKCNKTVKMEIKHETEKLRYIINSYIDKKERDNMDYQRSYFHEILHIIEKELSTGLNPMFKFRKEFKLFVSLYFLKKAAERFTHMSIEFRILNDPVNHFEIKKSTFLKIFKNSFAEKASIASLAEILSDKLTDSIKEQVFAQAAIDLASEMKSNHPALNGNRSKLELHLLKSLAEKEDFQTYIQYIDHPNMAFTEYLQECVTEYGKSDKSKVFNILISNLDKYKSILLETIKKSNIAVEESAHSFEECINSVEESSDTNIDSWVGTFCQELEGNLNISQNDFKSLQYQNITDVDFLQKAVTMALESGTENLKEEFADFCMTNFRTQPHEILFEQFNACWHQCPFCKAVCTNTIAGHDGDHSVPFHRPQALAWWHSRGTDQFVTDFCTTKVASDKKFYRETTSNDHFPFNNYRSAGPPYSDWSITPDNSEQCYWKWFVCRFKKDLETHYKYKFYDSGAIPKQWNNYSKDDAIAELKI</sequence>
<evidence type="ECO:0000256" key="1">
    <source>
        <dbReference type="ARBA" id="ARBA00004123"/>
    </source>
</evidence>
<dbReference type="GO" id="GO:0005525">
    <property type="term" value="F:GTP binding"/>
    <property type="evidence" value="ECO:0007669"/>
    <property type="project" value="UniProtKB-KW"/>
</dbReference>
<evidence type="ECO:0000256" key="3">
    <source>
        <dbReference type="ARBA" id="ARBA00006828"/>
    </source>
</evidence>
<keyword evidence="6" id="KW-0342">GTP-binding</keyword>
<evidence type="ECO:0000313" key="10">
    <source>
        <dbReference type="Proteomes" id="UP000186698"/>
    </source>
</evidence>
<evidence type="ECO:0000256" key="7">
    <source>
        <dbReference type="ARBA" id="ARBA00023242"/>
    </source>
</evidence>